<feature type="transmembrane region" description="Helical" evidence="11">
    <location>
        <begin position="410"/>
        <end position="431"/>
    </location>
</feature>
<evidence type="ECO:0000256" key="3">
    <source>
        <dbReference type="ARBA" id="ARBA00022692"/>
    </source>
</evidence>
<feature type="transmembrane region" description="Helical" evidence="11">
    <location>
        <begin position="313"/>
        <end position="335"/>
    </location>
</feature>
<evidence type="ECO:0000256" key="2">
    <source>
        <dbReference type="ARBA" id="ARBA00022448"/>
    </source>
</evidence>
<evidence type="ECO:0000313" key="12">
    <source>
        <dbReference type="EMBL" id="WQH16324.1"/>
    </source>
</evidence>
<keyword evidence="6 11" id="KW-0472">Membrane</keyword>
<evidence type="ECO:0000256" key="9">
    <source>
        <dbReference type="ARBA" id="ARBA00023303"/>
    </source>
</evidence>
<evidence type="ECO:0000256" key="5">
    <source>
        <dbReference type="ARBA" id="ARBA00023065"/>
    </source>
</evidence>
<keyword evidence="3 11" id="KW-0812">Transmembrane</keyword>
<dbReference type="Gene3D" id="1.10.3080.10">
    <property type="entry name" value="Clc chloride channel"/>
    <property type="match status" value="1"/>
</dbReference>
<keyword evidence="9" id="KW-0407">Ion channel</keyword>
<evidence type="ECO:0000256" key="6">
    <source>
        <dbReference type="ARBA" id="ARBA00023136"/>
    </source>
</evidence>
<protein>
    <submittedName>
        <fullName evidence="12">Chloride channel protein</fullName>
    </submittedName>
</protein>
<feature type="transmembrane region" description="Helical" evidence="11">
    <location>
        <begin position="252"/>
        <end position="270"/>
    </location>
</feature>
<feature type="transmembrane region" description="Helical" evidence="11">
    <location>
        <begin position="180"/>
        <end position="200"/>
    </location>
</feature>
<dbReference type="Pfam" id="PF00654">
    <property type="entry name" value="Voltage_CLC"/>
    <property type="match status" value="1"/>
</dbReference>
<keyword evidence="4 11" id="KW-1133">Transmembrane helix</keyword>
<dbReference type="RefSeq" id="WP_322521322.1">
    <property type="nucleotide sequence ID" value="NZ_CP140153.1"/>
</dbReference>
<proteinExistence type="predicted"/>
<dbReference type="PRINTS" id="PR00762">
    <property type="entry name" value="CLCHANNEL"/>
</dbReference>
<evidence type="ECO:0000256" key="8">
    <source>
        <dbReference type="ARBA" id="ARBA00023214"/>
    </source>
</evidence>
<dbReference type="InterPro" id="IPR050368">
    <property type="entry name" value="ClC-type_chloride_channel"/>
</dbReference>
<evidence type="ECO:0000256" key="7">
    <source>
        <dbReference type="ARBA" id="ARBA00023173"/>
    </source>
</evidence>
<reference evidence="12 13" key="1">
    <citation type="submission" date="2023-11" db="EMBL/GenBank/DDBJ databases">
        <title>MicrobeMod: A computational toolkit for identifying prokaryotic methylation and restriction-modification with nanopore sequencing.</title>
        <authorList>
            <person name="Crits-Christoph A."/>
            <person name="Kang S.C."/>
            <person name="Lee H."/>
            <person name="Ostrov N."/>
        </authorList>
    </citation>
    <scope>NUCLEOTIDE SEQUENCE [LARGE SCALE GENOMIC DNA]</scope>
    <source>
        <strain evidence="12 13">ATCC 49870</strain>
    </source>
</reference>
<keyword evidence="8" id="KW-0868">Chloride</keyword>
<evidence type="ECO:0000256" key="11">
    <source>
        <dbReference type="SAM" id="Phobius"/>
    </source>
</evidence>
<feature type="transmembrane region" description="Helical" evidence="11">
    <location>
        <begin position="125"/>
        <end position="145"/>
    </location>
</feature>
<evidence type="ECO:0000313" key="13">
    <source>
        <dbReference type="Proteomes" id="UP001327459"/>
    </source>
</evidence>
<feature type="transmembrane region" description="Helical" evidence="11">
    <location>
        <begin position="32"/>
        <end position="58"/>
    </location>
</feature>
<organism evidence="12 13">
    <name type="scientific">Guyparkeria halophila</name>
    <dbReference type="NCBI Taxonomy" id="47960"/>
    <lineage>
        <taxon>Bacteria</taxon>
        <taxon>Pseudomonadati</taxon>
        <taxon>Pseudomonadota</taxon>
        <taxon>Gammaproteobacteria</taxon>
        <taxon>Chromatiales</taxon>
        <taxon>Thioalkalibacteraceae</taxon>
        <taxon>Guyparkeria</taxon>
    </lineage>
</organism>
<accession>A0ABZ0YY60</accession>
<dbReference type="Proteomes" id="UP001327459">
    <property type="component" value="Chromosome"/>
</dbReference>
<feature type="transmembrane region" description="Helical" evidence="11">
    <location>
        <begin position="83"/>
        <end position="104"/>
    </location>
</feature>
<keyword evidence="5" id="KW-0406">Ion transport</keyword>
<dbReference type="EMBL" id="CP140153">
    <property type="protein sequence ID" value="WQH16324.1"/>
    <property type="molecule type" value="Genomic_DNA"/>
</dbReference>
<comment type="subcellular location">
    <subcellularLocation>
        <location evidence="1">Membrane</location>
        <topology evidence="1">Multi-pass membrane protein</topology>
    </subcellularLocation>
</comment>
<feature type="region of interest" description="Disordered" evidence="10">
    <location>
        <begin position="530"/>
        <end position="591"/>
    </location>
</feature>
<dbReference type="PANTHER" id="PTHR43427:SF6">
    <property type="entry name" value="CHLORIDE CHANNEL PROTEIN CLC-E"/>
    <property type="match status" value="1"/>
</dbReference>
<name>A0ABZ0YY60_9GAMM</name>
<dbReference type="SUPFAM" id="SSF81340">
    <property type="entry name" value="Clc chloride channel"/>
    <property type="match status" value="1"/>
</dbReference>
<gene>
    <name evidence="12" type="ORF">SR882_00060</name>
</gene>
<keyword evidence="7" id="KW-0869">Chloride channel</keyword>
<feature type="transmembrane region" description="Helical" evidence="11">
    <location>
        <begin position="379"/>
        <end position="404"/>
    </location>
</feature>
<sequence length="671" mass="70917">MTALLARLQDWFGRPLNRFIERLRLRLAQPDALLQVTLLGLIAGLLAALLVVAFRLALEGLQVYGLGLPGAERYESLPAEWRLLLPILGALVLGLAFHLLPFGMRNVGVGHVIIRFHRFGADMPWQNAVVQFVAGVWGLLIGLTGGREGPGIHLGAFSGSLLGHSLGLPNNSVRTLSGCGVAAAISAAFNTPLAGVIFALEVVIKQYTLASFLPVILASSMGALLATTVFGPETLFTIEIHHQMSFWEVPTLLALGLISGAMAAGYIQIVEGTIARSWNWPVWARFTAAGVATGAIGFWVPEILGIGHDTTDLVAAAELTLGALLIIAAAKWLLASITVGLGLPIGTIAPVLMIGAVVGGTLGSLLYRLDQIPLNDVAFYTVLGMGAMLGATLQAPLAALAAVLELTSDTGAILPAMITIVVSGLVSRMVFGKSGLYDAILRANDQQMPGPSLWFNGDNIGVSSIIERRVAEVNCPCNLARFEQALEEKPAWLVIRDENRQAMGVIRYAPARAAFDQAFNQALFDAQTRAEQAAREAEAEAEADAEAQASRASAENESVAEDEAARTPADAIEGETATTGAPAGGEDADSGIDLDALANQVREDVLLDPAEISGFYQAADVEVGYTLTQAQRVMREEDVGVLVARRMLGSPQARTLGVMTAAMLEQAIVER</sequence>
<feature type="transmembrane region" description="Helical" evidence="11">
    <location>
        <begin position="282"/>
        <end position="301"/>
    </location>
</feature>
<evidence type="ECO:0000256" key="10">
    <source>
        <dbReference type="SAM" id="MobiDB-lite"/>
    </source>
</evidence>
<evidence type="ECO:0000256" key="1">
    <source>
        <dbReference type="ARBA" id="ARBA00004141"/>
    </source>
</evidence>
<feature type="compositionally biased region" description="Low complexity" evidence="10">
    <location>
        <begin position="546"/>
        <end position="557"/>
    </location>
</feature>
<feature type="compositionally biased region" description="Low complexity" evidence="10">
    <location>
        <begin position="569"/>
        <end position="585"/>
    </location>
</feature>
<evidence type="ECO:0000256" key="4">
    <source>
        <dbReference type="ARBA" id="ARBA00022989"/>
    </source>
</evidence>
<dbReference type="InterPro" id="IPR014743">
    <property type="entry name" value="Cl-channel_core"/>
</dbReference>
<keyword evidence="2" id="KW-0813">Transport</keyword>
<dbReference type="CDD" id="cd00400">
    <property type="entry name" value="Voltage_gated_ClC"/>
    <property type="match status" value="1"/>
</dbReference>
<feature type="transmembrane region" description="Helical" evidence="11">
    <location>
        <begin position="212"/>
        <end position="231"/>
    </location>
</feature>
<dbReference type="PANTHER" id="PTHR43427">
    <property type="entry name" value="CHLORIDE CHANNEL PROTEIN CLC-E"/>
    <property type="match status" value="1"/>
</dbReference>
<keyword evidence="13" id="KW-1185">Reference proteome</keyword>
<feature type="transmembrane region" description="Helical" evidence="11">
    <location>
        <begin position="341"/>
        <end position="367"/>
    </location>
</feature>
<dbReference type="InterPro" id="IPR001807">
    <property type="entry name" value="ClC"/>
</dbReference>